<sequence>MTSVKSDPARSIGGGLVVGAYAASPAHQSWDPEAESAFFEALAAIDGVSAFELPWTGSIHPHDDAWLHANFPAGLRAVITDIPFTMGRLGANPDFGLASLDSDGRQAAVREVAVLRDGVAAFNAAQGREVVGVVELHTAPRGQRGAVGPLAESLAEIAGWDWGEADLVIEHCDAHSPEHAPEKGFLPLADELDAIDESGADVGITLNWARSVIETRDILTADAHARLAAARGRLRGVIASGVAPVETAFGYPWIDAHLPFAVTEETPSGEPASLMTPELIGQWWQATGGSVWTGVKVGATAAMTLQQRITLVAESVAALRRVSVPTTR</sequence>
<dbReference type="InterPro" id="IPR032344">
    <property type="entry name" value="DUF4862"/>
</dbReference>
<dbReference type="Pfam" id="PF16154">
    <property type="entry name" value="DUF4862"/>
    <property type="match status" value="1"/>
</dbReference>
<keyword evidence="2" id="KW-1185">Reference proteome</keyword>
<dbReference type="EMBL" id="FQZG01000065">
    <property type="protein sequence ID" value="SHJ64168.1"/>
    <property type="molecule type" value="Genomic_DNA"/>
</dbReference>
<dbReference type="AlphaFoldDB" id="A0A1M6KYZ9"/>
<evidence type="ECO:0008006" key="3">
    <source>
        <dbReference type="Google" id="ProtNLM"/>
    </source>
</evidence>
<proteinExistence type="predicted"/>
<dbReference type="STRING" id="1123357.SAMN02745244_02944"/>
<evidence type="ECO:0000313" key="2">
    <source>
        <dbReference type="Proteomes" id="UP000184512"/>
    </source>
</evidence>
<organism evidence="1 2">
    <name type="scientific">Tessaracoccus bendigoensis DSM 12906</name>
    <dbReference type="NCBI Taxonomy" id="1123357"/>
    <lineage>
        <taxon>Bacteria</taxon>
        <taxon>Bacillati</taxon>
        <taxon>Actinomycetota</taxon>
        <taxon>Actinomycetes</taxon>
        <taxon>Propionibacteriales</taxon>
        <taxon>Propionibacteriaceae</taxon>
        <taxon>Tessaracoccus</taxon>
    </lineage>
</organism>
<protein>
    <recommendedName>
        <fullName evidence="3">DUF4862 domain-containing protein</fullName>
    </recommendedName>
</protein>
<accession>A0A1M6KYZ9</accession>
<name>A0A1M6KYZ9_9ACTN</name>
<dbReference type="Proteomes" id="UP000184512">
    <property type="component" value="Unassembled WGS sequence"/>
</dbReference>
<dbReference type="RefSeq" id="WP_175558357.1">
    <property type="nucleotide sequence ID" value="NZ_FQZG01000065.1"/>
</dbReference>
<reference evidence="1 2" key="1">
    <citation type="submission" date="2016-11" db="EMBL/GenBank/DDBJ databases">
        <authorList>
            <person name="Jaros S."/>
            <person name="Januszkiewicz K."/>
            <person name="Wedrychowicz H."/>
        </authorList>
    </citation>
    <scope>NUCLEOTIDE SEQUENCE [LARGE SCALE GENOMIC DNA]</scope>
    <source>
        <strain evidence="1 2">DSM 12906</strain>
    </source>
</reference>
<evidence type="ECO:0000313" key="1">
    <source>
        <dbReference type="EMBL" id="SHJ64168.1"/>
    </source>
</evidence>
<gene>
    <name evidence="1" type="ORF">SAMN02745244_02944</name>
</gene>